<protein>
    <recommendedName>
        <fullName evidence="8">MFS general substrate transporter</fullName>
    </recommendedName>
</protein>
<accession>A0A4S9L053</accession>
<evidence type="ECO:0000256" key="2">
    <source>
        <dbReference type="ARBA" id="ARBA00022692"/>
    </source>
</evidence>
<comment type="subcellular location">
    <subcellularLocation>
        <location evidence="1">Membrane</location>
        <topology evidence="1">Multi-pass membrane protein</topology>
    </subcellularLocation>
</comment>
<feature type="transmembrane region" description="Helical" evidence="5">
    <location>
        <begin position="185"/>
        <end position="208"/>
    </location>
</feature>
<evidence type="ECO:0000313" key="6">
    <source>
        <dbReference type="EMBL" id="THY22326.1"/>
    </source>
</evidence>
<evidence type="ECO:0000313" key="7">
    <source>
        <dbReference type="Proteomes" id="UP000306584"/>
    </source>
</evidence>
<organism evidence="6 7">
    <name type="scientific">Aureobasidium pullulans</name>
    <name type="common">Black yeast</name>
    <name type="synonym">Pullularia pullulans</name>
    <dbReference type="NCBI Taxonomy" id="5580"/>
    <lineage>
        <taxon>Eukaryota</taxon>
        <taxon>Fungi</taxon>
        <taxon>Dikarya</taxon>
        <taxon>Ascomycota</taxon>
        <taxon>Pezizomycotina</taxon>
        <taxon>Dothideomycetes</taxon>
        <taxon>Dothideomycetidae</taxon>
        <taxon>Dothideales</taxon>
        <taxon>Saccotheciaceae</taxon>
        <taxon>Aureobasidium</taxon>
    </lineage>
</organism>
<evidence type="ECO:0000256" key="4">
    <source>
        <dbReference type="ARBA" id="ARBA00023136"/>
    </source>
</evidence>
<proteinExistence type="predicted"/>
<sequence>MARQDDLEKDVESSNLEKTLTFDADPSLNPRNFPLARKILILSVAVLLTTSSTCGTSLASGGAKATLRDFSLPEAYGWEVLPVSIYLGLVYRQHCTGTIERELWQKTGQSLDDNILHYLDDGLCTCTELGGLQCLQIVQWVLLCRRAGHSYFIELATVEIVLRPTSLSRICADLYSDDMRRGRALLWYNMATTLGSTFGPLISGFAVFGNWRLSYWIGIGYGGICFLGVLFLIPETNSRTILDKRAKKNRKTEGTDLRRQILGAALPFAAIPMYDALGVGWASSLLGFVAAIMSLIPFMFWMYGEKLLEKSSLVQELARIKEQESK</sequence>
<evidence type="ECO:0000256" key="1">
    <source>
        <dbReference type="ARBA" id="ARBA00004141"/>
    </source>
</evidence>
<dbReference type="Gene3D" id="1.20.1250.20">
    <property type="entry name" value="MFS general substrate transporter like domains"/>
    <property type="match status" value="1"/>
</dbReference>
<gene>
    <name evidence="6" type="ORF">D6D01_06345</name>
</gene>
<name>A0A4S9L053_AURPU</name>
<dbReference type="GO" id="GO:0022857">
    <property type="term" value="F:transmembrane transporter activity"/>
    <property type="evidence" value="ECO:0007669"/>
    <property type="project" value="InterPro"/>
</dbReference>
<evidence type="ECO:0000256" key="5">
    <source>
        <dbReference type="SAM" id="Phobius"/>
    </source>
</evidence>
<comment type="caution">
    <text evidence="6">The sequence shown here is derived from an EMBL/GenBank/DDBJ whole genome shotgun (WGS) entry which is preliminary data.</text>
</comment>
<evidence type="ECO:0000256" key="3">
    <source>
        <dbReference type="ARBA" id="ARBA00022989"/>
    </source>
</evidence>
<keyword evidence="4 5" id="KW-0472">Membrane</keyword>
<feature type="transmembrane region" description="Helical" evidence="5">
    <location>
        <begin position="214"/>
        <end position="236"/>
    </location>
</feature>
<dbReference type="EMBL" id="QZBD01000266">
    <property type="protein sequence ID" value="THY22326.1"/>
    <property type="molecule type" value="Genomic_DNA"/>
</dbReference>
<reference evidence="6 7" key="1">
    <citation type="submission" date="2018-10" db="EMBL/GenBank/DDBJ databases">
        <title>Fifty Aureobasidium pullulans genomes reveal a recombining polyextremotolerant generalist.</title>
        <authorList>
            <person name="Gostincar C."/>
            <person name="Turk M."/>
            <person name="Zajc J."/>
            <person name="Gunde-Cimerman N."/>
        </authorList>
    </citation>
    <scope>NUCLEOTIDE SEQUENCE [LARGE SCALE GENOMIC DNA]</scope>
    <source>
        <strain evidence="6 7">EXF-6604</strain>
    </source>
</reference>
<dbReference type="Proteomes" id="UP000306584">
    <property type="component" value="Unassembled WGS sequence"/>
</dbReference>
<keyword evidence="3 5" id="KW-1133">Transmembrane helix</keyword>
<feature type="transmembrane region" description="Helical" evidence="5">
    <location>
        <begin position="280"/>
        <end position="303"/>
    </location>
</feature>
<dbReference type="GO" id="GO:0005886">
    <property type="term" value="C:plasma membrane"/>
    <property type="evidence" value="ECO:0007669"/>
    <property type="project" value="TreeGrafter"/>
</dbReference>
<dbReference type="InterPro" id="IPR011701">
    <property type="entry name" value="MFS"/>
</dbReference>
<dbReference type="AlphaFoldDB" id="A0A4S9L053"/>
<dbReference type="Pfam" id="PF07690">
    <property type="entry name" value="MFS_1"/>
    <property type="match status" value="1"/>
</dbReference>
<evidence type="ECO:0008006" key="8">
    <source>
        <dbReference type="Google" id="ProtNLM"/>
    </source>
</evidence>
<keyword evidence="2 5" id="KW-0812">Transmembrane</keyword>
<dbReference type="PANTHER" id="PTHR23502">
    <property type="entry name" value="MAJOR FACILITATOR SUPERFAMILY"/>
    <property type="match status" value="1"/>
</dbReference>
<dbReference type="InterPro" id="IPR036259">
    <property type="entry name" value="MFS_trans_sf"/>
</dbReference>
<dbReference type="PANTHER" id="PTHR23502:SF74">
    <property type="entry name" value="MAJOR FACILITATOR SUPERFAMILY (MFS) PROFILE DOMAIN-CONTAINING PROTEIN"/>
    <property type="match status" value="1"/>
</dbReference>
<dbReference type="SUPFAM" id="SSF103473">
    <property type="entry name" value="MFS general substrate transporter"/>
    <property type="match status" value="1"/>
</dbReference>